<evidence type="ECO:0000256" key="1">
    <source>
        <dbReference type="SAM" id="MobiDB-lite"/>
    </source>
</evidence>
<keyword evidence="3" id="KW-1185">Reference proteome</keyword>
<dbReference type="Proteomes" id="UP000678393">
    <property type="component" value="Unassembled WGS sequence"/>
</dbReference>
<sequence>KQKMKLKKLHKTFTSKKIDSQSLLSNQHQITFNSGIQNNYVQTLTNKNNVEYNIEQKWSFFRDTFKEAAVNTVGYMQRKKKQWLSENTWIKIQERKQAKLSLLSTKDTYVYEKVKQRYTLLDKEVKHSARKDKQDFIHNLACDAETAARTGNNKAVFHIMKQLCNHTPTANAPIKDKQGKLLLSEEQQKQRWAEHFREILNRPQPDTVPNIDEEEAMPPLD</sequence>
<feature type="non-terminal residue" evidence="2">
    <location>
        <position position="1"/>
    </location>
</feature>
<accession>A0A8S3ZAI8</accession>
<comment type="caution">
    <text evidence="2">The sequence shown here is derived from an EMBL/GenBank/DDBJ whole genome shotgun (WGS) entry which is preliminary data.</text>
</comment>
<feature type="non-terminal residue" evidence="2">
    <location>
        <position position="221"/>
    </location>
</feature>
<protein>
    <submittedName>
        <fullName evidence="2">Uncharacterized protein</fullName>
    </submittedName>
</protein>
<gene>
    <name evidence="2" type="ORF">CUNI_LOCUS10388</name>
</gene>
<dbReference type="EMBL" id="CAJHNH020001889">
    <property type="protein sequence ID" value="CAG5124830.1"/>
    <property type="molecule type" value="Genomic_DNA"/>
</dbReference>
<feature type="compositionally biased region" description="Acidic residues" evidence="1">
    <location>
        <begin position="211"/>
        <end position="221"/>
    </location>
</feature>
<dbReference type="AlphaFoldDB" id="A0A8S3ZAI8"/>
<proteinExistence type="predicted"/>
<dbReference type="OrthoDB" id="6155296at2759"/>
<name>A0A8S3ZAI8_9EUPU</name>
<reference evidence="2" key="1">
    <citation type="submission" date="2021-04" db="EMBL/GenBank/DDBJ databases">
        <authorList>
            <consortium name="Molecular Ecology Group"/>
        </authorList>
    </citation>
    <scope>NUCLEOTIDE SEQUENCE</scope>
</reference>
<evidence type="ECO:0000313" key="2">
    <source>
        <dbReference type="EMBL" id="CAG5124830.1"/>
    </source>
</evidence>
<organism evidence="2 3">
    <name type="scientific">Candidula unifasciata</name>
    <dbReference type="NCBI Taxonomy" id="100452"/>
    <lineage>
        <taxon>Eukaryota</taxon>
        <taxon>Metazoa</taxon>
        <taxon>Spiralia</taxon>
        <taxon>Lophotrochozoa</taxon>
        <taxon>Mollusca</taxon>
        <taxon>Gastropoda</taxon>
        <taxon>Heterobranchia</taxon>
        <taxon>Euthyneura</taxon>
        <taxon>Panpulmonata</taxon>
        <taxon>Eupulmonata</taxon>
        <taxon>Stylommatophora</taxon>
        <taxon>Helicina</taxon>
        <taxon>Helicoidea</taxon>
        <taxon>Geomitridae</taxon>
        <taxon>Candidula</taxon>
    </lineage>
</organism>
<feature type="region of interest" description="Disordered" evidence="1">
    <location>
        <begin position="199"/>
        <end position="221"/>
    </location>
</feature>
<evidence type="ECO:0000313" key="3">
    <source>
        <dbReference type="Proteomes" id="UP000678393"/>
    </source>
</evidence>